<keyword evidence="10" id="KW-1185">Reference proteome</keyword>
<evidence type="ECO:0000259" key="8">
    <source>
        <dbReference type="Pfam" id="PF00171"/>
    </source>
</evidence>
<dbReference type="InterPro" id="IPR016160">
    <property type="entry name" value="Ald_DH_CS_CYS"/>
</dbReference>
<dbReference type="InterPro" id="IPR016163">
    <property type="entry name" value="Ald_DH_C"/>
</dbReference>
<accession>A0A0D2FL51</accession>
<dbReference type="GeneID" id="25322964"/>
<dbReference type="FunFam" id="3.40.605.10:FF:000029">
    <property type="entry name" value="Aldehyde dehydrogenase, mitochondrial"/>
    <property type="match status" value="1"/>
</dbReference>
<dbReference type="InterPro" id="IPR016161">
    <property type="entry name" value="Ald_DH/histidinol_DH"/>
</dbReference>
<dbReference type="SUPFAM" id="SSF53720">
    <property type="entry name" value="ALDH-like"/>
    <property type="match status" value="1"/>
</dbReference>
<evidence type="ECO:0000256" key="5">
    <source>
        <dbReference type="ARBA" id="ARBA00049194"/>
    </source>
</evidence>
<dbReference type="OrthoDB" id="310895at2759"/>
<organism evidence="9 10">
    <name type="scientific">Exophiala xenobiotica</name>
    <dbReference type="NCBI Taxonomy" id="348802"/>
    <lineage>
        <taxon>Eukaryota</taxon>
        <taxon>Fungi</taxon>
        <taxon>Dikarya</taxon>
        <taxon>Ascomycota</taxon>
        <taxon>Pezizomycotina</taxon>
        <taxon>Eurotiomycetes</taxon>
        <taxon>Chaetothyriomycetidae</taxon>
        <taxon>Chaetothyriales</taxon>
        <taxon>Herpotrichiellaceae</taxon>
        <taxon>Exophiala</taxon>
    </lineage>
</organism>
<dbReference type="PROSITE" id="PS00687">
    <property type="entry name" value="ALDEHYDE_DEHYDR_GLU"/>
    <property type="match status" value="1"/>
</dbReference>
<dbReference type="PANTHER" id="PTHR11699">
    <property type="entry name" value="ALDEHYDE DEHYDROGENASE-RELATED"/>
    <property type="match status" value="1"/>
</dbReference>
<evidence type="ECO:0000256" key="3">
    <source>
        <dbReference type="ARBA" id="ARBA00023027"/>
    </source>
</evidence>
<comment type="catalytic activity">
    <reaction evidence="5">
        <text>an aldehyde + NAD(+) + H2O = a carboxylate + NADH + 2 H(+)</text>
        <dbReference type="Rhea" id="RHEA:16185"/>
        <dbReference type="ChEBI" id="CHEBI:15377"/>
        <dbReference type="ChEBI" id="CHEBI:15378"/>
        <dbReference type="ChEBI" id="CHEBI:17478"/>
        <dbReference type="ChEBI" id="CHEBI:29067"/>
        <dbReference type="ChEBI" id="CHEBI:57540"/>
        <dbReference type="ChEBI" id="CHEBI:57945"/>
        <dbReference type="EC" id="1.2.1.3"/>
    </reaction>
</comment>
<evidence type="ECO:0000313" key="9">
    <source>
        <dbReference type="EMBL" id="KIW60874.1"/>
    </source>
</evidence>
<dbReference type="PROSITE" id="PS00070">
    <property type="entry name" value="ALDEHYDE_DEHYDR_CYS"/>
    <property type="match status" value="1"/>
</dbReference>
<dbReference type="InterPro" id="IPR029510">
    <property type="entry name" value="Ald_DH_CS_GLU"/>
</dbReference>
<dbReference type="Proteomes" id="UP000054342">
    <property type="component" value="Unassembled WGS sequence"/>
</dbReference>
<reference evidence="9 10" key="1">
    <citation type="submission" date="2015-01" db="EMBL/GenBank/DDBJ databases">
        <title>The Genome Sequence of Exophiala xenobiotica CBS118157.</title>
        <authorList>
            <consortium name="The Broad Institute Genomics Platform"/>
            <person name="Cuomo C."/>
            <person name="de Hoog S."/>
            <person name="Gorbushina A."/>
            <person name="Stielow B."/>
            <person name="Teixiera M."/>
            <person name="Abouelleil A."/>
            <person name="Chapman S.B."/>
            <person name="Priest M."/>
            <person name="Young S.K."/>
            <person name="Wortman J."/>
            <person name="Nusbaum C."/>
            <person name="Birren B."/>
        </authorList>
    </citation>
    <scope>NUCLEOTIDE SEQUENCE [LARGE SCALE GENOMIC DNA]</scope>
    <source>
        <strain evidence="9 10">CBS 118157</strain>
    </source>
</reference>
<evidence type="ECO:0000256" key="4">
    <source>
        <dbReference type="ARBA" id="ARBA00024226"/>
    </source>
</evidence>
<evidence type="ECO:0000256" key="7">
    <source>
        <dbReference type="RuleBase" id="RU003345"/>
    </source>
</evidence>
<dbReference type="GO" id="GO:0004029">
    <property type="term" value="F:aldehyde dehydrogenase (NAD+) activity"/>
    <property type="evidence" value="ECO:0007669"/>
    <property type="project" value="UniProtKB-EC"/>
</dbReference>
<dbReference type="FunFam" id="3.40.309.10:FF:000012">
    <property type="entry name" value="Betaine aldehyde dehydrogenase"/>
    <property type="match status" value="1"/>
</dbReference>
<dbReference type="EMBL" id="KN847317">
    <property type="protein sequence ID" value="KIW60873.1"/>
    <property type="molecule type" value="Genomic_DNA"/>
</dbReference>
<dbReference type="RefSeq" id="XP_013321458.1">
    <property type="nucleotide sequence ID" value="XM_013466004.1"/>
</dbReference>
<evidence type="ECO:0000256" key="1">
    <source>
        <dbReference type="ARBA" id="ARBA00009986"/>
    </source>
</evidence>
<dbReference type="EC" id="1.2.1.3" evidence="4"/>
<name>A0A0D2FL51_9EURO</name>
<dbReference type="EMBL" id="KN847317">
    <property type="protein sequence ID" value="KIW60874.1"/>
    <property type="molecule type" value="Genomic_DNA"/>
</dbReference>
<gene>
    <name evidence="9" type="ORF">PV05_01056</name>
</gene>
<keyword evidence="3" id="KW-0520">NAD</keyword>
<keyword evidence="2 7" id="KW-0560">Oxidoreductase</keyword>
<dbReference type="HOGENOM" id="CLU_005391_0_0_1"/>
<dbReference type="InterPro" id="IPR016162">
    <property type="entry name" value="Ald_DH_N"/>
</dbReference>
<evidence type="ECO:0000256" key="2">
    <source>
        <dbReference type="ARBA" id="ARBA00023002"/>
    </source>
</evidence>
<comment type="similarity">
    <text evidence="1 7">Belongs to the aldehyde dehydrogenase family.</text>
</comment>
<feature type="domain" description="Aldehyde dehydrogenase" evidence="8">
    <location>
        <begin position="1"/>
        <end position="405"/>
    </location>
</feature>
<dbReference type="Gene3D" id="3.40.309.10">
    <property type="entry name" value="Aldehyde Dehydrogenase, Chain A, domain 2"/>
    <property type="match status" value="1"/>
</dbReference>
<feature type="active site" evidence="6">
    <location>
        <position position="180"/>
    </location>
</feature>
<proteinExistence type="inferred from homology"/>
<evidence type="ECO:0000313" key="10">
    <source>
        <dbReference type="Proteomes" id="UP000054342"/>
    </source>
</evidence>
<sequence>MLKYADLVEQHSDKISHLESISMGQPIWLAKAIVGMQVASWRYYAGFTDKIPGETYPENGDGFFKMVNYEPLGVCAGISAWNGTQFSVARKIAPAVAVGNTYIFKSSEKSPLGVLYLGKLFKEAGFPPGVVNLLSGSGRVGALLASHMDIAHITFTGSAAAGRQVQIAAAKSNLKHVVLELGGKSPALIFNDANLDNAVAHNSRGFLLNSGQICMAGSRILVQSGIAPKFIEALKAAFIKLNDLLADPALDSTYLGPLADKAQFERVMSYLEGAKKDGIEVLTGGGRKGDRGRFVEPTILMDPDVTAKVYTEEIFGPVVVIKTFETEKEAIEMANNTSYGLGATVYTNDITRALRVTAELEAGTVTVNSFHRLVPETPFGGKKQSGYGREGGFEGIKLFLEAKTVQINMTMPED</sequence>
<dbReference type="AlphaFoldDB" id="A0A0D2FL51"/>
<dbReference type="STRING" id="348802.A0A0D2FL51"/>
<dbReference type="RefSeq" id="XP_013321457.1">
    <property type="nucleotide sequence ID" value="XM_013466003.1"/>
</dbReference>
<dbReference type="InterPro" id="IPR015590">
    <property type="entry name" value="Aldehyde_DH_dom"/>
</dbReference>
<evidence type="ECO:0000256" key="6">
    <source>
        <dbReference type="PROSITE-ProRule" id="PRU10007"/>
    </source>
</evidence>
<dbReference type="Gene3D" id="3.40.605.10">
    <property type="entry name" value="Aldehyde Dehydrogenase, Chain A, domain 1"/>
    <property type="match status" value="1"/>
</dbReference>
<protein>
    <recommendedName>
        <fullName evidence="4">aldehyde dehydrogenase (NAD(+))</fullName>
        <ecNumber evidence="4">1.2.1.3</ecNumber>
    </recommendedName>
</protein>
<dbReference type="Pfam" id="PF00171">
    <property type="entry name" value="Aldedh"/>
    <property type="match status" value="1"/>
</dbReference>